<dbReference type="InterPro" id="IPR014284">
    <property type="entry name" value="RNA_pol_sigma-70_dom"/>
</dbReference>
<reference evidence="5 6" key="1">
    <citation type="submission" date="2018-02" db="EMBL/GenBank/DDBJ databases">
        <title>Comparative genomes isolates from brazilian mangrove.</title>
        <authorList>
            <person name="Araujo J.E."/>
            <person name="Taketani R.G."/>
            <person name="Silva M.C.P."/>
            <person name="Loureco M.V."/>
            <person name="Andreote F.D."/>
        </authorList>
    </citation>
    <scope>NUCLEOTIDE SEQUENCE [LARGE SCALE GENOMIC DNA]</scope>
    <source>
        <strain evidence="5 6">Nap-Phe MGV</strain>
    </source>
</reference>
<dbReference type="SUPFAM" id="SSF88659">
    <property type="entry name" value="Sigma3 and sigma4 domains of RNA polymerase sigma factors"/>
    <property type="match status" value="1"/>
</dbReference>
<keyword evidence="3" id="KW-0804">Transcription</keyword>
<keyword evidence="1" id="KW-0805">Transcription regulation</keyword>
<dbReference type="OrthoDB" id="278371at2"/>
<dbReference type="GO" id="GO:0006352">
    <property type="term" value="P:DNA-templated transcription initiation"/>
    <property type="evidence" value="ECO:0007669"/>
    <property type="project" value="InterPro"/>
</dbReference>
<dbReference type="InterPro" id="IPR039425">
    <property type="entry name" value="RNA_pol_sigma-70-like"/>
</dbReference>
<dbReference type="Proteomes" id="UP000237819">
    <property type="component" value="Unassembled WGS sequence"/>
</dbReference>
<name>A0A2S8GH05_9BACT</name>
<proteinExistence type="predicted"/>
<dbReference type="InterPro" id="IPR013324">
    <property type="entry name" value="RNA_pol_sigma_r3/r4-like"/>
</dbReference>
<dbReference type="Pfam" id="PF07638">
    <property type="entry name" value="Sigma70_ECF"/>
    <property type="match status" value="1"/>
</dbReference>
<dbReference type="NCBIfam" id="TIGR02937">
    <property type="entry name" value="sigma70-ECF"/>
    <property type="match status" value="1"/>
</dbReference>
<dbReference type="NCBIfam" id="TIGR02999">
    <property type="entry name" value="Sig-70_X6"/>
    <property type="match status" value="1"/>
</dbReference>
<dbReference type="Gene3D" id="1.10.10.10">
    <property type="entry name" value="Winged helix-like DNA-binding domain superfamily/Winged helix DNA-binding domain"/>
    <property type="match status" value="1"/>
</dbReference>
<sequence length="197" mass="22107">MELPNQEKRRVSDETIQLLAALSRGETDAAEKLLPLVYNELKGIAARQMQRERSDHTLQPTALVHEAYLKLIDQNRVEWQGRAHFCAIAANVMRRILVDYARQKNAAKRGAGAQKIAIDENLTPDQASRDVDLVALDDALERLTALNPRHARIVELRYFGGLTVEETAAALDISASTVKNDWRAAKAWLLTQLEEAE</sequence>
<dbReference type="PANTHER" id="PTHR43133:SF39">
    <property type="entry name" value="SIMILAR TO RNA POLYMERASE SIGMA-E FACTOR"/>
    <property type="match status" value="1"/>
</dbReference>
<protein>
    <submittedName>
        <fullName evidence="5">RNA polymerase subunit sigma-70</fullName>
    </submittedName>
</protein>
<dbReference type="InterPro" id="IPR053812">
    <property type="entry name" value="HTH_Sigma70_ECF-like"/>
</dbReference>
<comment type="caution">
    <text evidence="5">The sequence shown here is derived from an EMBL/GenBank/DDBJ whole genome shotgun (WGS) entry which is preliminary data.</text>
</comment>
<organism evidence="5 6">
    <name type="scientific">Blastopirellula marina</name>
    <dbReference type="NCBI Taxonomy" id="124"/>
    <lineage>
        <taxon>Bacteria</taxon>
        <taxon>Pseudomonadati</taxon>
        <taxon>Planctomycetota</taxon>
        <taxon>Planctomycetia</taxon>
        <taxon>Pirellulales</taxon>
        <taxon>Pirellulaceae</taxon>
        <taxon>Blastopirellula</taxon>
    </lineage>
</organism>
<evidence type="ECO:0000256" key="2">
    <source>
        <dbReference type="ARBA" id="ARBA00023082"/>
    </source>
</evidence>
<dbReference type="InterPro" id="IPR036388">
    <property type="entry name" value="WH-like_DNA-bd_sf"/>
</dbReference>
<dbReference type="EMBL" id="PUHZ01000023">
    <property type="protein sequence ID" value="PQO43749.1"/>
    <property type="molecule type" value="Genomic_DNA"/>
</dbReference>
<feature type="domain" description="RNA polymerase sigma-70 ECF-like HTH" evidence="4">
    <location>
        <begin position="16"/>
        <end position="194"/>
    </location>
</feature>
<gene>
    <name evidence="5" type="ORF">C5Y93_24255</name>
</gene>
<evidence type="ECO:0000256" key="1">
    <source>
        <dbReference type="ARBA" id="ARBA00023015"/>
    </source>
</evidence>
<evidence type="ECO:0000313" key="6">
    <source>
        <dbReference type="Proteomes" id="UP000237819"/>
    </source>
</evidence>
<dbReference type="CDD" id="cd06171">
    <property type="entry name" value="Sigma70_r4"/>
    <property type="match status" value="1"/>
</dbReference>
<accession>A0A2S8GH05</accession>
<dbReference type="AlphaFoldDB" id="A0A2S8GH05"/>
<dbReference type="InterPro" id="IPR011517">
    <property type="entry name" value="RNA_pol_sigma70_ECF-like"/>
</dbReference>
<evidence type="ECO:0000256" key="3">
    <source>
        <dbReference type="ARBA" id="ARBA00023163"/>
    </source>
</evidence>
<dbReference type="GO" id="GO:0016987">
    <property type="term" value="F:sigma factor activity"/>
    <property type="evidence" value="ECO:0007669"/>
    <property type="project" value="UniProtKB-KW"/>
</dbReference>
<dbReference type="PANTHER" id="PTHR43133">
    <property type="entry name" value="RNA POLYMERASE ECF-TYPE SIGMA FACTO"/>
    <property type="match status" value="1"/>
</dbReference>
<keyword evidence="2" id="KW-0731">Sigma factor</keyword>
<evidence type="ECO:0000313" key="5">
    <source>
        <dbReference type="EMBL" id="PQO43749.1"/>
    </source>
</evidence>
<evidence type="ECO:0000259" key="4">
    <source>
        <dbReference type="Pfam" id="PF07638"/>
    </source>
</evidence>